<evidence type="ECO:0000313" key="3">
    <source>
        <dbReference type="EMBL" id="CAB4663835.1"/>
    </source>
</evidence>
<evidence type="ECO:0000313" key="7">
    <source>
        <dbReference type="EMBL" id="CAB5062220.1"/>
    </source>
</evidence>
<sequence>MYSLALLAFILLSTALFSGPISLALTYLHLKNNVADMTRKVFLTILAAVGIFISIGLFTSSRVITAQFIAIMGLLTSVNAIKREHFPNFRFRGPTGTSSGNDGSGPAGQS</sequence>
<evidence type="ECO:0000313" key="6">
    <source>
        <dbReference type="EMBL" id="CAB4928798.1"/>
    </source>
</evidence>
<feature type="transmembrane region" description="Helical" evidence="2">
    <location>
        <begin position="41"/>
        <end position="58"/>
    </location>
</feature>
<evidence type="ECO:0000313" key="5">
    <source>
        <dbReference type="EMBL" id="CAB4868647.1"/>
    </source>
</evidence>
<feature type="region of interest" description="Disordered" evidence="1">
    <location>
        <begin position="90"/>
        <end position="110"/>
    </location>
</feature>
<gene>
    <name evidence="3" type="ORF">UFOPK2289_00714</name>
    <name evidence="4" type="ORF">UFOPK2822_00753</name>
    <name evidence="5" type="ORF">UFOPK3346_00898</name>
    <name evidence="6" type="ORF">UFOPK3670_01141</name>
    <name evidence="7" type="ORF">UFOPK4308_01188</name>
</gene>
<organism evidence="4">
    <name type="scientific">freshwater metagenome</name>
    <dbReference type="NCBI Taxonomy" id="449393"/>
    <lineage>
        <taxon>unclassified sequences</taxon>
        <taxon>metagenomes</taxon>
        <taxon>ecological metagenomes</taxon>
    </lineage>
</organism>
<proteinExistence type="predicted"/>
<feature type="transmembrane region" description="Helical" evidence="2">
    <location>
        <begin position="64"/>
        <end position="81"/>
    </location>
</feature>
<accession>A0A6J6TUQ3</accession>
<evidence type="ECO:0000313" key="4">
    <source>
        <dbReference type="EMBL" id="CAB4749979.1"/>
    </source>
</evidence>
<dbReference type="EMBL" id="CAFBMV010000008">
    <property type="protein sequence ID" value="CAB4928798.1"/>
    <property type="molecule type" value="Genomic_DNA"/>
</dbReference>
<dbReference type="EMBL" id="CAEZZC010000008">
    <property type="protein sequence ID" value="CAB4749979.1"/>
    <property type="molecule type" value="Genomic_DNA"/>
</dbReference>
<evidence type="ECO:0000256" key="2">
    <source>
        <dbReference type="SAM" id="Phobius"/>
    </source>
</evidence>
<reference evidence="4" key="1">
    <citation type="submission" date="2020-05" db="EMBL/GenBank/DDBJ databases">
        <authorList>
            <person name="Chiriac C."/>
            <person name="Salcher M."/>
            <person name="Ghai R."/>
            <person name="Kavagutti S V."/>
        </authorList>
    </citation>
    <scope>NUCLEOTIDE SEQUENCE</scope>
</reference>
<protein>
    <submittedName>
        <fullName evidence="4">Unannotated protein</fullName>
    </submittedName>
</protein>
<dbReference type="AlphaFoldDB" id="A0A6J6TUQ3"/>
<keyword evidence="2" id="KW-1133">Transmembrane helix</keyword>
<keyword evidence="2" id="KW-0472">Membrane</keyword>
<keyword evidence="2" id="KW-0812">Transmembrane</keyword>
<evidence type="ECO:0000256" key="1">
    <source>
        <dbReference type="SAM" id="MobiDB-lite"/>
    </source>
</evidence>
<feature type="transmembrane region" description="Helical" evidence="2">
    <location>
        <begin position="6"/>
        <end position="29"/>
    </location>
</feature>
<dbReference type="EMBL" id="CAFBLE010000006">
    <property type="protein sequence ID" value="CAB4868647.1"/>
    <property type="molecule type" value="Genomic_DNA"/>
</dbReference>
<dbReference type="EMBL" id="CAFBQL010000008">
    <property type="protein sequence ID" value="CAB5062220.1"/>
    <property type="molecule type" value="Genomic_DNA"/>
</dbReference>
<dbReference type="EMBL" id="CAEZWT010000016">
    <property type="protein sequence ID" value="CAB4663835.1"/>
    <property type="molecule type" value="Genomic_DNA"/>
</dbReference>
<name>A0A6J6TUQ3_9ZZZZ</name>